<evidence type="ECO:0000256" key="13">
    <source>
        <dbReference type="SAM" id="MobiDB-lite"/>
    </source>
</evidence>
<comment type="caution">
    <text evidence="15">The sequence shown here is derived from an EMBL/GenBank/DDBJ whole genome shotgun (WGS) entry which is preliminary data.</text>
</comment>
<evidence type="ECO:0000256" key="9">
    <source>
        <dbReference type="ARBA" id="ARBA00041902"/>
    </source>
</evidence>
<accession>A0A196SAN9</accession>
<dbReference type="FunFam" id="1.10.510.10:FF:000624">
    <property type="entry name" value="Mitogen-activated protein kinase"/>
    <property type="match status" value="1"/>
</dbReference>
<keyword evidence="4 11" id="KW-0547">Nucleotide-binding</keyword>
<dbReference type="OrthoDB" id="28397at2759"/>
<keyword evidence="3" id="KW-0808">Transferase</keyword>
<feature type="compositionally biased region" description="Basic and acidic residues" evidence="13">
    <location>
        <begin position="414"/>
        <end position="430"/>
    </location>
</feature>
<dbReference type="PROSITE" id="PS00107">
    <property type="entry name" value="PROTEIN_KINASE_ATP"/>
    <property type="match status" value="1"/>
</dbReference>
<evidence type="ECO:0000256" key="8">
    <source>
        <dbReference type="ARBA" id="ARBA00039612"/>
    </source>
</evidence>
<name>A0A196SAN9_BLAHN</name>
<dbReference type="EMBL" id="LXWW01000454">
    <property type="protein sequence ID" value="OAO13167.1"/>
    <property type="molecule type" value="Genomic_DNA"/>
</dbReference>
<evidence type="ECO:0000256" key="5">
    <source>
        <dbReference type="ARBA" id="ARBA00022777"/>
    </source>
</evidence>
<evidence type="ECO:0000256" key="3">
    <source>
        <dbReference type="ARBA" id="ARBA00022679"/>
    </source>
</evidence>
<dbReference type="PANTHER" id="PTHR24056:SF546">
    <property type="entry name" value="CYCLIN-DEPENDENT KINASE 12"/>
    <property type="match status" value="1"/>
</dbReference>
<evidence type="ECO:0000256" key="11">
    <source>
        <dbReference type="PROSITE-ProRule" id="PRU10141"/>
    </source>
</evidence>
<evidence type="ECO:0000313" key="15">
    <source>
        <dbReference type="EMBL" id="OAO13167.1"/>
    </source>
</evidence>
<dbReference type="Gene3D" id="3.30.200.20">
    <property type="entry name" value="Phosphorylase Kinase, domain 1"/>
    <property type="match status" value="1"/>
</dbReference>
<dbReference type="InterPro" id="IPR017441">
    <property type="entry name" value="Protein_kinase_ATP_BS"/>
</dbReference>
<dbReference type="SUPFAM" id="SSF56112">
    <property type="entry name" value="Protein kinase-like (PK-like)"/>
    <property type="match status" value="1"/>
</dbReference>
<evidence type="ECO:0000256" key="6">
    <source>
        <dbReference type="ARBA" id="ARBA00022840"/>
    </source>
</evidence>
<feature type="binding site" evidence="11">
    <location>
        <position position="38"/>
    </location>
    <ligand>
        <name>ATP</name>
        <dbReference type="ChEBI" id="CHEBI:30616"/>
    </ligand>
</feature>
<dbReference type="GO" id="GO:0008353">
    <property type="term" value="F:RNA polymerase II CTD heptapeptide repeat kinase activity"/>
    <property type="evidence" value="ECO:0007669"/>
    <property type="project" value="TreeGrafter"/>
</dbReference>
<dbReference type="InterPro" id="IPR000719">
    <property type="entry name" value="Prot_kinase_dom"/>
</dbReference>
<dbReference type="InterPro" id="IPR008271">
    <property type="entry name" value="Ser/Thr_kinase_AS"/>
</dbReference>
<dbReference type="Pfam" id="PF00069">
    <property type="entry name" value="Pkinase"/>
    <property type="match status" value="1"/>
</dbReference>
<evidence type="ECO:0000256" key="7">
    <source>
        <dbReference type="ARBA" id="ARBA00038543"/>
    </source>
</evidence>
<evidence type="ECO:0000256" key="2">
    <source>
        <dbReference type="ARBA" id="ARBA00022527"/>
    </source>
</evidence>
<dbReference type="GO" id="GO:0032968">
    <property type="term" value="P:positive regulation of transcription elongation by RNA polymerase II"/>
    <property type="evidence" value="ECO:0007669"/>
    <property type="project" value="TreeGrafter"/>
</dbReference>
<evidence type="ECO:0000259" key="14">
    <source>
        <dbReference type="PROSITE" id="PS50011"/>
    </source>
</evidence>
<evidence type="ECO:0000256" key="4">
    <source>
        <dbReference type="ARBA" id="ARBA00022741"/>
    </source>
</evidence>
<proteinExistence type="inferred from homology"/>
<dbReference type="AlphaFoldDB" id="A0A196SAN9"/>
<comment type="subunit">
    <text evidence="7">May form a complex composed of at least the catalytic subunit CRK2 and a cyclin.</text>
</comment>
<dbReference type="STRING" id="478820.A0A196SAN9"/>
<feature type="region of interest" description="Disordered" evidence="13">
    <location>
        <begin position="391"/>
        <end position="433"/>
    </location>
</feature>
<dbReference type="PANTHER" id="PTHR24056">
    <property type="entry name" value="CELL DIVISION PROTEIN KINASE"/>
    <property type="match status" value="1"/>
</dbReference>
<dbReference type="Gene3D" id="1.10.510.10">
    <property type="entry name" value="Transferase(Phosphotransferase) domain 1"/>
    <property type="match status" value="1"/>
</dbReference>
<reference evidence="15 16" key="1">
    <citation type="submission" date="2016-05" db="EMBL/GenBank/DDBJ databases">
        <title>Nuclear genome of Blastocystis sp. subtype 1 NandII.</title>
        <authorList>
            <person name="Gentekaki E."/>
            <person name="Curtis B."/>
            <person name="Stairs C."/>
            <person name="Eme L."/>
            <person name="Herman E."/>
            <person name="Klimes V."/>
            <person name="Arias M.C."/>
            <person name="Elias M."/>
            <person name="Hilliou F."/>
            <person name="Klute M."/>
            <person name="Malik S.-B."/>
            <person name="Pightling A."/>
            <person name="Rachubinski R."/>
            <person name="Salas D."/>
            <person name="Schlacht A."/>
            <person name="Suga H."/>
            <person name="Archibald J."/>
            <person name="Ball S.G."/>
            <person name="Clark G."/>
            <person name="Dacks J."/>
            <person name="Van Der Giezen M."/>
            <person name="Tsaousis A."/>
            <person name="Roger A."/>
        </authorList>
    </citation>
    <scope>NUCLEOTIDE SEQUENCE [LARGE SCALE GENOMIC DNA]</scope>
    <source>
        <strain evidence="16">ATCC 50177 / NandII</strain>
    </source>
</reference>
<dbReference type="PROSITE" id="PS00108">
    <property type="entry name" value="PROTEIN_KINASE_ST"/>
    <property type="match status" value="1"/>
</dbReference>
<evidence type="ECO:0000256" key="12">
    <source>
        <dbReference type="RuleBase" id="RU000304"/>
    </source>
</evidence>
<evidence type="ECO:0000256" key="10">
    <source>
        <dbReference type="ARBA" id="ARBA00042858"/>
    </source>
</evidence>
<comment type="similarity">
    <text evidence="1">Belongs to the protein kinase superfamily. CMGC Ser/Thr protein kinase family. CDC2/CDKX subfamily.</text>
</comment>
<dbReference type="GO" id="GO:0005524">
    <property type="term" value="F:ATP binding"/>
    <property type="evidence" value="ECO:0007669"/>
    <property type="project" value="UniProtKB-UniRule"/>
</dbReference>
<dbReference type="GO" id="GO:0005634">
    <property type="term" value="C:nucleus"/>
    <property type="evidence" value="ECO:0007669"/>
    <property type="project" value="TreeGrafter"/>
</dbReference>
<keyword evidence="16" id="KW-1185">Reference proteome</keyword>
<dbReference type="Proteomes" id="UP000078348">
    <property type="component" value="Unassembled WGS sequence"/>
</dbReference>
<dbReference type="GO" id="GO:0000307">
    <property type="term" value="C:cyclin-dependent protein kinase holoenzyme complex"/>
    <property type="evidence" value="ECO:0007669"/>
    <property type="project" value="TreeGrafter"/>
</dbReference>
<keyword evidence="5 15" id="KW-0418">Kinase</keyword>
<dbReference type="InterPro" id="IPR011009">
    <property type="entry name" value="Kinase-like_dom_sf"/>
</dbReference>
<evidence type="ECO:0000256" key="1">
    <source>
        <dbReference type="ARBA" id="ARBA00006485"/>
    </source>
</evidence>
<feature type="domain" description="Protein kinase" evidence="14">
    <location>
        <begin position="9"/>
        <end position="318"/>
    </location>
</feature>
<keyword evidence="6 11" id="KW-0067">ATP-binding</keyword>
<keyword evidence="2 12" id="KW-0723">Serine/threonine-protein kinase</keyword>
<evidence type="ECO:0000313" key="16">
    <source>
        <dbReference type="Proteomes" id="UP000078348"/>
    </source>
</evidence>
<sequence length="491" mass="54433">MEDYAIEGYKLLDRIGEGTYGDVYKAVSLADKKVYAIKFIRFRETSLSNGVSLSTIREIRFLKSTDNKNIVKLFRIVSPDVNEYMKYSELKPICMVMDYVEHDMWGLLQLAKELKLAIYSPIHVKWYMFQILSALSYLHSNMILHRDLKTSNILVTNNHVVKLTDFGLARKLKYGGDQRYTTVVMTLWYRPPELLLGESHYGCEADIWSAGCIFGELLVGSPIFPTHSDNEVEELHVIFKSCGTPDDNYILHLLQSKNIEMKSYPPNLKNYLTQRSKVVGTCNPSWITDEVMDLLLQMLQISPSKRKTADELLQHPYFDEVRDHPPDIPPFAPSLDTHRFQVKSRVHSTRSGGAPNPPSKNGLGVFEGATERRAAPGLRLNIGSISVPPGANGRREALPSPFASAATSCGTSRGTDREATSGEKNGEKTGEMTGETIDETTDETTDAMIDAMTGGVAGSVGTLAFPTIVTPLDAIVPADMIPLGGVSPTSF</sequence>
<protein>
    <recommendedName>
        <fullName evidence="8">Cyclin-dependent kinase 2 homolog</fullName>
    </recommendedName>
    <alternativeName>
        <fullName evidence="9">Cell division control protein 2 homolog</fullName>
    </alternativeName>
    <alternativeName>
        <fullName evidence="10">cdc2-related kinase 2</fullName>
    </alternativeName>
</protein>
<dbReference type="PROSITE" id="PS50011">
    <property type="entry name" value="PROTEIN_KINASE_DOM"/>
    <property type="match status" value="1"/>
</dbReference>
<dbReference type="InterPro" id="IPR050108">
    <property type="entry name" value="CDK"/>
</dbReference>
<gene>
    <name evidence="15" type="ORF">AV274_5171</name>
</gene>
<dbReference type="SMART" id="SM00220">
    <property type="entry name" value="S_TKc"/>
    <property type="match status" value="1"/>
</dbReference>
<organism evidence="15 16">
    <name type="scientific">Blastocystis sp. subtype 1 (strain ATCC 50177 / NandII)</name>
    <dbReference type="NCBI Taxonomy" id="478820"/>
    <lineage>
        <taxon>Eukaryota</taxon>
        <taxon>Sar</taxon>
        <taxon>Stramenopiles</taxon>
        <taxon>Bigyra</taxon>
        <taxon>Opalozoa</taxon>
        <taxon>Opalinata</taxon>
        <taxon>Blastocystidae</taxon>
        <taxon>Blastocystis</taxon>
    </lineage>
</organism>